<feature type="compositionally biased region" description="Polar residues" evidence="1">
    <location>
        <begin position="276"/>
        <end position="303"/>
    </location>
</feature>
<feature type="compositionally biased region" description="Basic residues" evidence="1">
    <location>
        <begin position="1404"/>
        <end position="1414"/>
    </location>
</feature>
<feature type="region of interest" description="Disordered" evidence="1">
    <location>
        <begin position="145"/>
        <end position="385"/>
    </location>
</feature>
<evidence type="ECO:0000256" key="1">
    <source>
        <dbReference type="SAM" id="MobiDB-lite"/>
    </source>
</evidence>
<sequence length="1472" mass="160071">MDRSRRMPQRRRHLGASASPTSASVSEASFDSNPLTSPVVAHTNTNTNITPQSVGGRRSTKPLQHTFSFSPPGSSRNSNPKRRSTTMDNFPIPDGSDHGPRKGGHSLRKRARVDYTFEHIDDDVIVPNSTSSARGKKRRSEVNFDTDDFYTNDPKRRGASMGADTPSNRRKNPTRKSSDLKAFHHAALQDDDNDVQDTIEVGAYYSDVDDSELREPAESNHSSPQTKISPNGSPKKSPKKEFTQHELPGPQADGTHQLEPSTHDEKTVTGIETLENVPSDQLASSVVEPPSTSIEQSISQPTEPQVKEFPKVEPQPEALSAQQESSTAADIHHGVPTVEEPAAVPGASSKPPATTVSDAQAKNVEPETTPVPVSEPVSEPVPEPVSLPVSLPVPALIIAPPATADNMNNKSESVHSPIVPAAGPELVNSIAEVPAAEPLLQDNPEPNSSATNNISIKEEAPYQTTLEEVPESPDQPLNQHQENKMDEMEIDPVNQGPLAQDVEMADAAPLDTQDPTPAAAISPSSPPPPPPAAPSPLPSKTPSTPPPKSLAKSVSEPPAPSPAPSPVPSPAKELEDSQHVLDSTSPPADAATEAPLPVNVNGDSAQVEQLNNEGIESIESVENNKDKEAAEVVATANELPIPDSPHAPVAQEPVAISSPTELRAPTPPPAETIETPASSAPSETKSSPQKPVAPRIAMESMPQPTPVGRWAHLKPYIDGEFVLYPEKKGQSNEDGTADDANPEGKDTDMEPMVDDQDDAGEGGGLEAPTPALNTPTRGSPVADSADPTAFNSPAPIGEDGDEADVSESQELPGRNRYYKYRKLRDPEEYISAVENYEDMSTEDLFEVLEAINVSLVQWQDEWTDQGAIVDDHENSLRRRAADAKYEARTRNLRQHGVNYEEPEFAVKGYKSRDKEGLNETRYLQGQDRIMAATYGFEYDPHPSKIGKQNPETQQVGIMTRGRSLRNQPKQTAKATETDEVVGKRQRKPVQLFDPATQDVSRSSTPVPTTRGGARRRKNANGDDDVQPAPSVSFNNEGVSDSEAAGPKTRRKRGTRGKNAAFVEDPVSTLDAEEAAQEEPSKSTRRGRARPAVKYEEADPNEFVDDEPQEEEEEEEEVEEEEKDEKPPVRRHLLTLKLPRGFLTEATPDMEIVDNGDSRPTTASSEESAHTVESAYSFRPKRQKRFRDDPDGAEESAQAPPKKRGKRTSGGTATSEILSTASTPAPSIEPAQAQNNRKIQKIKVVRSSQDTKNGGAPPPPPQPPVPAVTPVEEGDDSPKDYKSMTKSEKMSASMKNRWANGNMAGAVEKRKATLAAKKAAQAAAEQRTGVVAPKPKGNKATVKRDSTLKMHMQPDQAQVPQQQQQQQQQPMLHQQPSMHSHQHQHHQLPPQPQHQHQHPDQYQHQHQHQHPHHPLHLQQQQPPPPQMHQPHPHHLPPPPPHQPGNPPPPFIHGHGQHHNHGHGHGMPGMGYPY</sequence>
<reference evidence="2" key="1">
    <citation type="journal article" date="2021" name="Nat. Commun.">
        <title>Genetic determinants of endophytism in the Arabidopsis root mycobiome.</title>
        <authorList>
            <person name="Mesny F."/>
            <person name="Miyauchi S."/>
            <person name="Thiergart T."/>
            <person name="Pickel B."/>
            <person name="Atanasova L."/>
            <person name="Karlsson M."/>
            <person name="Huettel B."/>
            <person name="Barry K.W."/>
            <person name="Haridas S."/>
            <person name="Chen C."/>
            <person name="Bauer D."/>
            <person name="Andreopoulos W."/>
            <person name="Pangilinan J."/>
            <person name="LaButti K."/>
            <person name="Riley R."/>
            <person name="Lipzen A."/>
            <person name="Clum A."/>
            <person name="Drula E."/>
            <person name="Henrissat B."/>
            <person name="Kohler A."/>
            <person name="Grigoriev I.V."/>
            <person name="Martin F.M."/>
            <person name="Hacquard S."/>
        </authorList>
    </citation>
    <scope>NUCLEOTIDE SEQUENCE</scope>
    <source>
        <strain evidence="2">MPI-SDFR-AT-0068</strain>
    </source>
</reference>
<keyword evidence="3" id="KW-1185">Reference proteome</keyword>
<name>A0A8K0S4V3_9HYPO</name>
<feature type="compositionally biased region" description="Pro residues" evidence="1">
    <location>
        <begin position="1434"/>
        <end position="1449"/>
    </location>
</feature>
<feature type="compositionally biased region" description="Low complexity" evidence="1">
    <location>
        <begin position="1352"/>
        <end position="1378"/>
    </location>
</feature>
<feature type="compositionally biased region" description="Polar residues" evidence="1">
    <location>
        <begin position="964"/>
        <end position="974"/>
    </location>
</feature>
<feature type="compositionally biased region" description="Acidic residues" evidence="1">
    <location>
        <begin position="749"/>
        <end position="760"/>
    </location>
</feature>
<feature type="compositionally biased region" description="Polar residues" evidence="1">
    <location>
        <begin position="997"/>
        <end position="1007"/>
    </location>
</feature>
<feature type="compositionally biased region" description="Polar residues" evidence="1">
    <location>
        <begin position="678"/>
        <end position="689"/>
    </location>
</feature>
<organism evidence="2 3">
    <name type="scientific">Fusarium tricinctum</name>
    <dbReference type="NCBI Taxonomy" id="61284"/>
    <lineage>
        <taxon>Eukaryota</taxon>
        <taxon>Fungi</taxon>
        <taxon>Dikarya</taxon>
        <taxon>Ascomycota</taxon>
        <taxon>Pezizomycotina</taxon>
        <taxon>Sordariomycetes</taxon>
        <taxon>Hypocreomycetidae</taxon>
        <taxon>Hypocreales</taxon>
        <taxon>Nectriaceae</taxon>
        <taxon>Fusarium</taxon>
        <taxon>Fusarium tricinctum species complex</taxon>
    </lineage>
</organism>
<feature type="compositionally biased region" description="Basic residues" evidence="1">
    <location>
        <begin position="1"/>
        <end position="14"/>
    </location>
</feature>
<feature type="region of interest" description="Disordered" evidence="1">
    <location>
        <begin position="433"/>
        <end position="710"/>
    </location>
</feature>
<feature type="compositionally biased region" description="Polar residues" evidence="1">
    <location>
        <begin position="601"/>
        <end position="614"/>
    </location>
</feature>
<evidence type="ECO:0000313" key="3">
    <source>
        <dbReference type="Proteomes" id="UP000813427"/>
    </source>
</evidence>
<feature type="compositionally biased region" description="Basic and acidic residues" evidence="1">
    <location>
        <begin position="1275"/>
        <end position="1288"/>
    </location>
</feature>
<feature type="compositionally biased region" description="Polar residues" evidence="1">
    <location>
        <begin position="61"/>
        <end position="78"/>
    </location>
</feature>
<dbReference type="OrthoDB" id="4115400at2759"/>
<feature type="region of interest" description="Disordered" evidence="1">
    <location>
        <begin position="1"/>
        <end position="107"/>
    </location>
</feature>
<comment type="caution">
    <text evidence="2">The sequence shown here is derived from an EMBL/GenBank/DDBJ whole genome shotgun (WGS) entry which is preliminary data.</text>
</comment>
<feature type="compositionally biased region" description="Polar residues" evidence="1">
    <location>
        <begin position="1029"/>
        <end position="1038"/>
    </location>
</feature>
<feature type="compositionally biased region" description="Pro residues" evidence="1">
    <location>
        <begin position="1255"/>
        <end position="1266"/>
    </location>
</feature>
<feature type="compositionally biased region" description="Polar residues" evidence="1">
    <location>
        <begin position="18"/>
        <end position="53"/>
    </location>
</feature>
<feature type="compositionally biased region" description="Acidic residues" evidence="1">
    <location>
        <begin position="1097"/>
        <end position="1122"/>
    </location>
</feature>
<proteinExistence type="predicted"/>
<feature type="compositionally biased region" description="Gly residues" evidence="1">
    <location>
        <begin position="1463"/>
        <end position="1472"/>
    </location>
</feature>
<protein>
    <submittedName>
        <fullName evidence="2">Uncharacterized protein</fullName>
    </submittedName>
</protein>
<feature type="compositionally biased region" description="Polar residues" evidence="1">
    <location>
        <begin position="1208"/>
        <end position="1224"/>
    </location>
</feature>
<accession>A0A8K0S4V3</accession>
<feature type="region of interest" description="Disordered" evidence="1">
    <location>
        <begin position="959"/>
        <end position="1472"/>
    </location>
</feature>
<feature type="compositionally biased region" description="Acidic residues" evidence="1">
    <location>
        <begin position="798"/>
        <end position="807"/>
    </location>
</feature>
<dbReference type="Proteomes" id="UP000813427">
    <property type="component" value="Unassembled WGS sequence"/>
</dbReference>
<feature type="compositionally biased region" description="Polar residues" evidence="1">
    <location>
        <begin position="351"/>
        <end position="360"/>
    </location>
</feature>
<feature type="compositionally biased region" description="Pro residues" evidence="1">
    <location>
        <begin position="524"/>
        <end position="548"/>
    </location>
</feature>
<evidence type="ECO:0000313" key="2">
    <source>
        <dbReference type="EMBL" id="KAH7256351.1"/>
    </source>
</evidence>
<feature type="region of interest" description="Disordered" evidence="1">
    <location>
        <begin position="724"/>
        <end position="812"/>
    </location>
</feature>
<dbReference type="EMBL" id="JAGPXF010000002">
    <property type="protein sequence ID" value="KAH7256351.1"/>
    <property type="molecule type" value="Genomic_DNA"/>
</dbReference>
<gene>
    <name evidence="2" type="ORF">BKA59DRAFT_70550</name>
</gene>
<feature type="compositionally biased region" description="Low complexity" evidence="1">
    <location>
        <begin position="1312"/>
        <end position="1327"/>
    </location>
</feature>
<feature type="compositionally biased region" description="Pro residues" evidence="1">
    <location>
        <begin position="557"/>
        <end position="569"/>
    </location>
</feature>
<feature type="compositionally biased region" description="Low complexity" evidence="1">
    <location>
        <begin position="366"/>
        <end position="378"/>
    </location>
</feature>
<feature type="compositionally biased region" description="Polar residues" evidence="1">
    <location>
        <begin position="444"/>
        <end position="455"/>
    </location>
</feature>
<feature type="compositionally biased region" description="Basic residues" evidence="1">
    <location>
        <begin position="1453"/>
        <end position="1462"/>
    </location>
</feature>